<feature type="compositionally biased region" description="Polar residues" evidence="11">
    <location>
        <begin position="615"/>
        <end position="628"/>
    </location>
</feature>
<dbReference type="InterPro" id="IPR004835">
    <property type="entry name" value="Chitin_synth"/>
</dbReference>
<feature type="transmembrane region" description="Helical" evidence="12">
    <location>
        <begin position="248"/>
        <end position="268"/>
    </location>
</feature>
<feature type="transmembrane region" description="Helical" evidence="12">
    <location>
        <begin position="1091"/>
        <end position="1111"/>
    </location>
</feature>
<feature type="region of interest" description="Disordered" evidence="11">
    <location>
        <begin position="1251"/>
        <end position="1457"/>
    </location>
</feature>
<evidence type="ECO:0000256" key="6">
    <source>
        <dbReference type="ARBA" id="ARBA00022692"/>
    </source>
</evidence>
<feature type="region of interest" description="Disordered" evidence="11">
    <location>
        <begin position="613"/>
        <end position="644"/>
    </location>
</feature>
<dbReference type="Pfam" id="PF03142">
    <property type="entry name" value="Chitin_synth_2"/>
    <property type="match status" value="1"/>
</dbReference>
<name>A0ABR1JMW8_9AGAR</name>
<evidence type="ECO:0000256" key="9">
    <source>
        <dbReference type="ARBA" id="ARBA00023180"/>
    </source>
</evidence>
<feature type="transmembrane region" description="Helical" evidence="12">
    <location>
        <begin position="1118"/>
        <end position="1142"/>
    </location>
</feature>
<dbReference type="SUPFAM" id="SSF53448">
    <property type="entry name" value="Nucleotide-diphospho-sugar transferases"/>
    <property type="match status" value="1"/>
</dbReference>
<feature type="transmembrane region" description="Helical" evidence="12">
    <location>
        <begin position="506"/>
        <end position="533"/>
    </location>
</feature>
<keyword evidence="5 14" id="KW-0808">Transferase</keyword>
<dbReference type="InterPro" id="IPR054295">
    <property type="entry name" value="CHS4-like_dom"/>
</dbReference>
<dbReference type="EMBL" id="JBANRG010000008">
    <property type="protein sequence ID" value="KAK7464290.1"/>
    <property type="molecule type" value="Genomic_DNA"/>
</dbReference>
<evidence type="ECO:0000256" key="7">
    <source>
        <dbReference type="ARBA" id="ARBA00022989"/>
    </source>
</evidence>
<dbReference type="InterPro" id="IPR029044">
    <property type="entry name" value="Nucleotide-diphossugar_trans"/>
</dbReference>
<feature type="compositionally biased region" description="Basic and acidic residues" evidence="11">
    <location>
        <begin position="1"/>
        <end position="11"/>
    </location>
</feature>
<sequence>MQFPGERERRPPRASRPGQQQPAPPSNPQSPAYDSYPNSPNRPPFSPASPGAGHSVSFQNTERGDRRGTVDQQQQRQRSTFQNNTLGYDQDAEYGMDGGRVGRKKSLVRPDREKIEPGHRQWHYRTHAAQLEEEGSGRVGVMPSATGNAPGLRRGRSLLAREEDVQESGLALFKRGATLRRRKTQSSATVPIIEPEKKDRSCLGDFAPGPKGPWMVYCYLLTIFVPTFLMRACGLHSPEQQRAWREKMGLMSIILTLMAGVGFLTFGFTEAVCGTPPDRFHGGAIGDSFIGTSSVVINGYDYDFSNFKHPSAGSTFDGNTNPLTQGNWDLGGNDASFLFQIVNQNCLGIITKADNSLITLNGNNPEWYFPCNIRSQYGTNSPNTSNYDTSTTCHVGTNTRNEFNEMLRPKGQVYFTWDDVKNSSRNLAVYESNVLDLELLNWLDKSHVNYPDIFDEMKNPDGTFNGRDITMMFLRNNQKHIGHCLQDVVTVGFIDTQTIGCVASSVVLYVSLVFIIGVVAIRFVMAVMFQWFYSWRIGNFPRETYEQRMQRSAEIENWTNDIYRPAPSDYRPNVSKGGLKLGKPKRTFLPSTSRFTPADNILKGGRPTTAYGMLDSSSSSNWKQSVYAPSTKKATPPDSPSYRNSRTTLHDGFARGTFNDSPCPFPLHNVVPQPPPDYEPFNFPLAHTITLVTAYSESVEGLRTTLDSLATTDYPNSHKLILVIADGMVKGDGNNLTTPEICLTMMKDFIISPEDVEPHSYVAIADGHKRHNMAKVYAGFYDYDDATVERSKQQRVPIILVAKVGNPLEANDAKPGNRGKRDSQIVLMAFLQKVMFDERMTTFEYEFFNSIWRVTGVSPDRYELVLCVDADTKVFPDSLTRMVSCMVHDEEIMGLCGETKIANKAETFVTMMQVFEYYISHHMTKAFESMFGGVTCLPGCFSMYRIKAPKGDSGYWVPILANPDIVEHYSENIVDTLHKKNLLLLGEDRYLTTLLLKTFPKRKNIFCPQAVCKTVVPDTFRVLLSQRRRWINSTIHNLAELILVRDLCGTFCFSMQFVVAMELAGTLVLPAAIAFTLYLIIVSIIPGGTNTTIPLILLAIVLGLPGLLIVVTSRKIAYVGWMLVYLLSLPIWNGILPAYAFWHFDDFSWGQTRKVAGEGKGAGHGDKEGEFDSTHIVMKKWAEFERERRWKSGTQSRDSMYYGKTDSNRYSLASNSDTYHPPSHDPSTVESAYVSPRQRHDSNTLLMLPAPLAVNRGPMSSASSSVGMSRSSEENNLSDNGSHSNLRLVPSFQSEQYTDSQYEAADPHSRYASPGPSFESRSGNGHGARSAASHTSPTPDSGASNPFYVSSPTSYDEHMQFTNEPDDAGMSGAAGVGAGGGYAGRGAGGGGGRDRNGRGFSLMDSGPVPGPEGVRRVSRPQGRKPTSQNRYSRNSTVYSLPPGAAAPNPNVQYGQAS</sequence>
<protein>
    <recommendedName>
        <fullName evidence="2">chitin synthase</fullName>
        <ecNumber evidence="2">2.4.1.16</ecNumber>
    </recommendedName>
</protein>
<feature type="compositionally biased region" description="Polar residues" evidence="11">
    <location>
        <begin position="1274"/>
        <end position="1301"/>
    </location>
</feature>
<evidence type="ECO:0000256" key="8">
    <source>
        <dbReference type="ARBA" id="ARBA00023136"/>
    </source>
</evidence>
<feature type="transmembrane region" description="Helical" evidence="12">
    <location>
        <begin position="1063"/>
        <end position="1085"/>
    </location>
</feature>
<feature type="transmembrane region" description="Helical" evidence="12">
    <location>
        <begin position="214"/>
        <end position="236"/>
    </location>
</feature>
<feature type="domain" description="Chitin synthase 4-like" evidence="13">
    <location>
        <begin position="413"/>
        <end position="493"/>
    </location>
</feature>
<evidence type="ECO:0000256" key="10">
    <source>
        <dbReference type="ARBA" id="ARBA00048014"/>
    </source>
</evidence>
<accession>A0ABR1JMW8</accession>
<evidence type="ECO:0000256" key="4">
    <source>
        <dbReference type="ARBA" id="ARBA00022676"/>
    </source>
</evidence>
<keyword evidence="7 12" id="KW-1133">Transmembrane helix</keyword>
<feature type="compositionally biased region" description="Polar residues" evidence="11">
    <location>
        <begin position="1332"/>
        <end position="1354"/>
    </location>
</feature>
<dbReference type="Gene3D" id="3.90.550.10">
    <property type="entry name" value="Spore Coat Polysaccharide Biosynthesis Protein SpsA, Chain A"/>
    <property type="match status" value="1"/>
</dbReference>
<evidence type="ECO:0000259" key="13">
    <source>
        <dbReference type="Pfam" id="PF22997"/>
    </source>
</evidence>
<comment type="subcellular location">
    <subcellularLocation>
        <location evidence="1">Cell membrane</location>
        <topology evidence="1">Multi-pass membrane protein</topology>
    </subcellularLocation>
</comment>
<comment type="catalytic activity">
    <reaction evidence="10">
        <text>[(1-&gt;4)-N-acetyl-beta-D-glucosaminyl](n) + UDP-N-acetyl-alpha-D-glucosamine = [(1-&gt;4)-N-acetyl-beta-D-glucosaminyl](n+1) + UDP + H(+)</text>
        <dbReference type="Rhea" id="RHEA:16637"/>
        <dbReference type="Rhea" id="RHEA-COMP:9593"/>
        <dbReference type="Rhea" id="RHEA-COMP:9595"/>
        <dbReference type="ChEBI" id="CHEBI:15378"/>
        <dbReference type="ChEBI" id="CHEBI:17029"/>
        <dbReference type="ChEBI" id="CHEBI:57705"/>
        <dbReference type="ChEBI" id="CHEBI:58223"/>
        <dbReference type="EC" id="2.4.1.16"/>
    </reaction>
</comment>
<feature type="region of interest" description="Disordered" evidence="11">
    <location>
        <begin position="1"/>
        <end position="105"/>
    </location>
</feature>
<evidence type="ECO:0000256" key="12">
    <source>
        <dbReference type="SAM" id="Phobius"/>
    </source>
</evidence>
<gene>
    <name evidence="14" type="primary">CHS3_1</name>
    <name evidence="14" type="ORF">VKT23_006457</name>
</gene>
<dbReference type="GO" id="GO:0004100">
    <property type="term" value="F:chitin synthase activity"/>
    <property type="evidence" value="ECO:0007669"/>
    <property type="project" value="UniProtKB-EC"/>
</dbReference>
<keyword evidence="4 14" id="KW-0328">Glycosyltransferase</keyword>
<evidence type="ECO:0000256" key="1">
    <source>
        <dbReference type="ARBA" id="ARBA00004651"/>
    </source>
</evidence>
<reference evidence="14 15" key="1">
    <citation type="submission" date="2024-01" db="EMBL/GenBank/DDBJ databases">
        <title>A draft genome for the cacao thread blight pathogen Marasmiellus scandens.</title>
        <authorList>
            <person name="Baruah I.K."/>
            <person name="Leung J."/>
            <person name="Bukari Y."/>
            <person name="Amoako-Attah I."/>
            <person name="Meinhardt L.W."/>
            <person name="Bailey B.A."/>
            <person name="Cohen S.P."/>
        </authorList>
    </citation>
    <scope>NUCLEOTIDE SEQUENCE [LARGE SCALE GENOMIC DNA]</scope>
    <source>
        <strain evidence="14 15">GH-19</strain>
    </source>
</reference>
<dbReference type="Proteomes" id="UP001498398">
    <property type="component" value="Unassembled WGS sequence"/>
</dbReference>
<evidence type="ECO:0000313" key="14">
    <source>
        <dbReference type="EMBL" id="KAK7464290.1"/>
    </source>
</evidence>
<comment type="caution">
    <text evidence="14">The sequence shown here is derived from an EMBL/GenBank/DDBJ whole genome shotgun (WGS) entry which is preliminary data.</text>
</comment>
<feature type="region of interest" description="Disordered" evidence="11">
    <location>
        <begin position="1212"/>
        <end position="1237"/>
    </location>
</feature>
<dbReference type="CDD" id="cd04190">
    <property type="entry name" value="Chitin_synth_C"/>
    <property type="match status" value="1"/>
</dbReference>
<dbReference type="PANTHER" id="PTHR22914:SF16">
    <property type="entry name" value="CHITIN SYNTHASE 3"/>
    <property type="match status" value="1"/>
</dbReference>
<proteinExistence type="predicted"/>
<dbReference type="EC" id="2.4.1.16" evidence="2"/>
<dbReference type="Pfam" id="PF22997">
    <property type="entry name" value="CHS4"/>
    <property type="match status" value="1"/>
</dbReference>
<keyword evidence="6 12" id="KW-0812">Transmembrane</keyword>
<keyword evidence="3" id="KW-1003">Cell membrane</keyword>
<feature type="compositionally biased region" description="Gly residues" evidence="11">
    <location>
        <begin position="1372"/>
        <end position="1391"/>
    </location>
</feature>
<organism evidence="14 15">
    <name type="scientific">Marasmiellus scandens</name>
    <dbReference type="NCBI Taxonomy" id="2682957"/>
    <lineage>
        <taxon>Eukaryota</taxon>
        <taxon>Fungi</taxon>
        <taxon>Dikarya</taxon>
        <taxon>Basidiomycota</taxon>
        <taxon>Agaricomycotina</taxon>
        <taxon>Agaricomycetes</taxon>
        <taxon>Agaricomycetidae</taxon>
        <taxon>Agaricales</taxon>
        <taxon>Marasmiineae</taxon>
        <taxon>Omphalotaceae</taxon>
        <taxon>Marasmiellus</taxon>
    </lineage>
</organism>
<keyword evidence="9" id="KW-0325">Glycoprotein</keyword>
<evidence type="ECO:0000256" key="3">
    <source>
        <dbReference type="ARBA" id="ARBA00022475"/>
    </source>
</evidence>
<keyword evidence="8 12" id="KW-0472">Membrane</keyword>
<evidence type="ECO:0000256" key="11">
    <source>
        <dbReference type="SAM" id="MobiDB-lite"/>
    </source>
</evidence>
<evidence type="ECO:0000256" key="5">
    <source>
        <dbReference type="ARBA" id="ARBA00022679"/>
    </source>
</evidence>
<keyword evidence="15" id="KW-1185">Reference proteome</keyword>
<evidence type="ECO:0000313" key="15">
    <source>
        <dbReference type="Proteomes" id="UP001498398"/>
    </source>
</evidence>
<evidence type="ECO:0000256" key="2">
    <source>
        <dbReference type="ARBA" id="ARBA00012543"/>
    </source>
</evidence>
<dbReference type="PANTHER" id="PTHR22914">
    <property type="entry name" value="CHITIN SYNTHASE"/>
    <property type="match status" value="1"/>
</dbReference>
<feature type="compositionally biased region" description="Low complexity" evidence="11">
    <location>
        <begin position="1260"/>
        <end position="1270"/>
    </location>
</feature>
<feature type="compositionally biased region" description="Polar residues" evidence="11">
    <location>
        <begin position="1424"/>
        <end position="1438"/>
    </location>
</feature>